<evidence type="ECO:0000256" key="6">
    <source>
        <dbReference type="ARBA" id="ARBA00023002"/>
    </source>
</evidence>
<dbReference type="GO" id="GO:0120547">
    <property type="term" value="F:heme A synthase activity"/>
    <property type="evidence" value="ECO:0007669"/>
    <property type="project" value="UniProtKB-EC"/>
</dbReference>
<dbReference type="GO" id="GO:0016020">
    <property type="term" value="C:membrane"/>
    <property type="evidence" value="ECO:0007669"/>
    <property type="project" value="UniProtKB-SubCell"/>
</dbReference>
<evidence type="ECO:0000256" key="9">
    <source>
        <dbReference type="ARBA" id="ARBA00023136"/>
    </source>
</evidence>
<evidence type="ECO:0000256" key="5">
    <source>
        <dbReference type="ARBA" id="ARBA00022989"/>
    </source>
</evidence>
<sequence>MSLLKTNINFPVLIWSSVLLIFLCSLVLVGGGTRLTDSGLSITEWEVFIGIFPPLSNESWINEFDKYKNIPEYILVNNMMSLEEFKTIYLWEWAHRFLARIVGVLALIPFFYFLIKNKLNRTMSIKSVLLIFLIGLQGYIGWYMVQSGLIVRVDVSQYRLSMHLTMAFVIIFVTLLLIFESLDLSFQAHKKTNKIWPTFLFLSIFLQLSLGGLVSGLDAGLVYPSWPLMGNTFVPEDYWIDNLNLLNFFENRTNVQFNHRIIGYLIFFLGVINVFSSRKIKVLFVFSLIILLLIIIQILFGVISLVNYMPWQTALLHQFFSIVLFISASFYVYLSYLGK</sequence>
<evidence type="ECO:0000256" key="10">
    <source>
        <dbReference type="ARBA" id="ARBA00044501"/>
    </source>
</evidence>
<comment type="cofactor">
    <cofactor evidence="1">
        <name>heme b</name>
        <dbReference type="ChEBI" id="CHEBI:60344"/>
    </cofactor>
</comment>
<dbReference type="PANTHER" id="PTHR23289">
    <property type="entry name" value="CYTOCHROME C OXIDASE ASSEMBLY PROTEIN COX15"/>
    <property type="match status" value="1"/>
</dbReference>
<evidence type="ECO:0000256" key="7">
    <source>
        <dbReference type="ARBA" id="ARBA00023004"/>
    </source>
</evidence>
<gene>
    <name evidence="13" type="ORF">METZ01_LOCUS63851</name>
</gene>
<feature type="transmembrane region" description="Helical" evidence="12">
    <location>
        <begin position="97"/>
        <end position="115"/>
    </location>
</feature>
<dbReference type="GO" id="GO:0006784">
    <property type="term" value="P:heme A biosynthetic process"/>
    <property type="evidence" value="ECO:0007669"/>
    <property type="project" value="InterPro"/>
</dbReference>
<reference evidence="13" key="1">
    <citation type="submission" date="2018-05" db="EMBL/GenBank/DDBJ databases">
        <authorList>
            <person name="Lanie J.A."/>
            <person name="Ng W.-L."/>
            <person name="Kazmierczak K.M."/>
            <person name="Andrzejewski T.M."/>
            <person name="Davidsen T.M."/>
            <person name="Wayne K.J."/>
            <person name="Tettelin H."/>
            <person name="Glass J.I."/>
            <person name="Rusch D."/>
            <person name="Podicherti R."/>
            <person name="Tsui H.-C.T."/>
            <person name="Winkler M.E."/>
        </authorList>
    </citation>
    <scope>NUCLEOTIDE SEQUENCE</scope>
</reference>
<name>A0A381T8H8_9ZZZZ</name>
<dbReference type="AlphaFoldDB" id="A0A381T8H8"/>
<protein>
    <recommendedName>
        <fullName evidence="14">Cytochrome oxidase assembly protein</fullName>
    </recommendedName>
</protein>
<feature type="transmembrane region" description="Helical" evidence="12">
    <location>
        <begin position="282"/>
        <end position="309"/>
    </location>
</feature>
<dbReference type="InterPro" id="IPR003780">
    <property type="entry name" value="COX15/CtaA_fam"/>
</dbReference>
<dbReference type="HAMAP" id="MF_01665">
    <property type="entry name" value="HemeA_synth_type2"/>
    <property type="match status" value="1"/>
</dbReference>
<dbReference type="Pfam" id="PF02628">
    <property type="entry name" value="COX15-CtaA"/>
    <property type="match status" value="1"/>
</dbReference>
<evidence type="ECO:0000256" key="1">
    <source>
        <dbReference type="ARBA" id="ARBA00001970"/>
    </source>
</evidence>
<dbReference type="PANTHER" id="PTHR23289:SF2">
    <property type="entry name" value="CYTOCHROME C OXIDASE ASSEMBLY PROTEIN COX15 HOMOLOG"/>
    <property type="match status" value="1"/>
</dbReference>
<keyword evidence="8" id="KW-0350">Heme biosynthesis</keyword>
<evidence type="ECO:0000256" key="12">
    <source>
        <dbReference type="SAM" id="Phobius"/>
    </source>
</evidence>
<comment type="subcellular location">
    <subcellularLocation>
        <location evidence="2">Membrane</location>
        <topology evidence="2">Multi-pass membrane protein</topology>
    </subcellularLocation>
</comment>
<keyword evidence="7" id="KW-0408">Iron</keyword>
<feature type="transmembrane region" description="Helical" evidence="12">
    <location>
        <begin position="257"/>
        <end position="275"/>
    </location>
</feature>
<feature type="transmembrane region" description="Helical" evidence="12">
    <location>
        <begin position="199"/>
        <end position="223"/>
    </location>
</feature>
<comment type="catalytic activity">
    <reaction evidence="11">
        <text>Fe(II)-heme o + 2 A + H2O = Fe(II)-heme a + 2 AH2</text>
        <dbReference type="Rhea" id="RHEA:63388"/>
        <dbReference type="ChEBI" id="CHEBI:13193"/>
        <dbReference type="ChEBI" id="CHEBI:15377"/>
        <dbReference type="ChEBI" id="CHEBI:17499"/>
        <dbReference type="ChEBI" id="CHEBI:60530"/>
        <dbReference type="ChEBI" id="CHEBI:61715"/>
        <dbReference type="EC" id="1.17.99.9"/>
    </reaction>
    <physiologicalReaction direction="left-to-right" evidence="11">
        <dbReference type="Rhea" id="RHEA:63389"/>
    </physiologicalReaction>
</comment>
<evidence type="ECO:0000256" key="11">
    <source>
        <dbReference type="ARBA" id="ARBA00048044"/>
    </source>
</evidence>
<dbReference type="InterPro" id="IPR023754">
    <property type="entry name" value="HemeA_Synthase_type2"/>
</dbReference>
<dbReference type="GO" id="GO:0046872">
    <property type="term" value="F:metal ion binding"/>
    <property type="evidence" value="ECO:0007669"/>
    <property type="project" value="UniProtKB-KW"/>
</dbReference>
<dbReference type="EMBL" id="UINC01004002">
    <property type="protein sequence ID" value="SVA10997.1"/>
    <property type="molecule type" value="Genomic_DNA"/>
</dbReference>
<feature type="transmembrane region" description="Helical" evidence="12">
    <location>
        <begin position="12"/>
        <end position="31"/>
    </location>
</feature>
<feature type="transmembrane region" description="Helical" evidence="12">
    <location>
        <begin position="127"/>
        <end position="145"/>
    </location>
</feature>
<proteinExistence type="inferred from homology"/>
<evidence type="ECO:0000313" key="13">
    <source>
        <dbReference type="EMBL" id="SVA10997.1"/>
    </source>
</evidence>
<evidence type="ECO:0008006" key="14">
    <source>
        <dbReference type="Google" id="ProtNLM"/>
    </source>
</evidence>
<keyword evidence="3 12" id="KW-0812">Transmembrane</keyword>
<accession>A0A381T8H8</accession>
<evidence type="ECO:0000256" key="8">
    <source>
        <dbReference type="ARBA" id="ARBA00023133"/>
    </source>
</evidence>
<evidence type="ECO:0000256" key="3">
    <source>
        <dbReference type="ARBA" id="ARBA00022692"/>
    </source>
</evidence>
<keyword evidence="4" id="KW-0479">Metal-binding</keyword>
<keyword evidence="5 12" id="KW-1133">Transmembrane helix</keyword>
<feature type="transmembrane region" description="Helical" evidence="12">
    <location>
        <begin position="315"/>
        <end position="334"/>
    </location>
</feature>
<evidence type="ECO:0000256" key="4">
    <source>
        <dbReference type="ARBA" id="ARBA00022723"/>
    </source>
</evidence>
<organism evidence="13">
    <name type="scientific">marine metagenome</name>
    <dbReference type="NCBI Taxonomy" id="408172"/>
    <lineage>
        <taxon>unclassified sequences</taxon>
        <taxon>metagenomes</taxon>
        <taxon>ecological metagenomes</taxon>
    </lineage>
</organism>
<evidence type="ECO:0000256" key="2">
    <source>
        <dbReference type="ARBA" id="ARBA00004141"/>
    </source>
</evidence>
<keyword evidence="6" id="KW-0560">Oxidoreductase</keyword>
<keyword evidence="9 12" id="KW-0472">Membrane</keyword>
<feature type="transmembrane region" description="Helical" evidence="12">
    <location>
        <begin position="160"/>
        <end position="179"/>
    </location>
</feature>
<comment type="pathway">
    <text evidence="10">Porphyrin-containing compound metabolism; heme A biosynthesis; heme A from heme O: step 1/1.</text>
</comment>